<sequence length="597" mass="68848">MVMVGEMWSHLGSTMATLMLVYTVFKQFFPHHLQVSFEKYFNRIVRYAYPYVEITFDEFTGERMKRSEAYSRIKSYLSDKSTASAKRLKADVVKDSQSAVLSMDYNEEITEEFQGVKIWWSAKRTLSKTTRIAIYPADDEKKSYKLTVHKRHRELITQSYISHVMKEGKEIETRNRQRKLYSNNPSQNWDGYRSNKWSNVLFEHPATFDTLAMDAKLKEEIKNDLVKFSKGKDYYARIGKAWKRGYLLYGPPGTGKSSMIAAMANLLNYDVYDLELTAVKENTELRRLLLDTSSKSIIVIEDIDCSIDLTGQGKEDGERWKRRRALGSDGLWSSCGGERIIVFTTNYVEKLDPALIRRGRMDKHIELSYCCFDAFKVFAKNYLEVDSHSLFGEIESLLGETNMTPADVAENLMPKSDYDDVETCLKRLVEALKDTKEEAKKKVEDEARLMAEKEEEKQRQKPEKEEKEQSGKDVKEVKENGVAKMGEEVKETGTYFNLDDVYARIVTCGGLCLGLNTVIREIVWGMYHISKVVYDIYKLMELSLEHYEAYIIGGDGIERVAYVVLRKLDVSWVFVNDDVKKQLCAGKKNKVEGEGRG</sequence>
<dbReference type="AlphaFoldDB" id="A0A8J6CSB5"/>
<dbReference type="GO" id="GO:0005524">
    <property type="term" value="F:ATP binding"/>
    <property type="evidence" value="ECO:0007669"/>
    <property type="project" value="UniProtKB-KW"/>
</dbReference>
<dbReference type="PROSITE" id="PS00674">
    <property type="entry name" value="AAA"/>
    <property type="match status" value="1"/>
</dbReference>
<dbReference type="InterPro" id="IPR027417">
    <property type="entry name" value="P-loop_NTPase"/>
</dbReference>
<dbReference type="InterPro" id="IPR003959">
    <property type="entry name" value="ATPase_AAA_core"/>
</dbReference>
<keyword evidence="7" id="KW-0547">Nucleotide-binding</keyword>
<keyword evidence="4 7" id="KW-0067">ATP-binding</keyword>
<dbReference type="Pfam" id="PF14363">
    <property type="entry name" value="AAA_assoc"/>
    <property type="match status" value="1"/>
</dbReference>
<comment type="similarity">
    <text evidence="2">Belongs to the AAA ATPase family. BCS1 subfamily.</text>
</comment>
<evidence type="ECO:0000256" key="4">
    <source>
        <dbReference type="ARBA" id="ARBA00022840"/>
    </source>
</evidence>
<dbReference type="InterPro" id="IPR003593">
    <property type="entry name" value="AAA+_ATPase"/>
</dbReference>
<organism evidence="10 11">
    <name type="scientific">Gossypium anomalum</name>
    <dbReference type="NCBI Taxonomy" id="47600"/>
    <lineage>
        <taxon>Eukaryota</taxon>
        <taxon>Viridiplantae</taxon>
        <taxon>Streptophyta</taxon>
        <taxon>Embryophyta</taxon>
        <taxon>Tracheophyta</taxon>
        <taxon>Spermatophyta</taxon>
        <taxon>Magnoliopsida</taxon>
        <taxon>eudicotyledons</taxon>
        <taxon>Gunneridae</taxon>
        <taxon>Pentapetalae</taxon>
        <taxon>rosids</taxon>
        <taxon>malvids</taxon>
        <taxon>Malvales</taxon>
        <taxon>Malvaceae</taxon>
        <taxon>Malvoideae</taxon>
        <taxon>Gossypium</taxon>
    </lineage>
</organism>
<keyword evidence="5" id="KW-0460">Magnesium</keyword>
<dbReference type="InterPro" id="IPR025753">
    <property type="entry name" value="AAA_N_dom"/>
</dbReference>
<evidence type="ECO:0000256" key="6">
    <source>
        <dbReference type="ARBA" id="ARBA00049360"/>
    </source>
</evidence>
<dbReference type="SMART" id="SM00382">
    <property type="entry name" value="AAA"/>
    <property type="match status" value="1"/>
</dbReference>
<dbReference type="OrthoDB" id="10251412at2759"/>
<comment type="caution">
    <text evidence="10">The sequence shown here is derived from an EMBL/GenBank/DDBJ whole genome shotgun (WGS) entry which is preliminary data.</text>
</comment>
<evidence type="ECO:0000256" key="1">
    <source>
        <dbReference type="ARBA" id="ARBA00001946"/>
    </source>
</evidence>
<evidence type="ECO:0000256" key="3">
    <source>
        <dbReference type="ARBA" id="ARBA00022801"/>
    </source>
</evidence>
<dbReference type="PANTHER" id="PTHR23070">
    <property type="entry name" value="BCS1 AAA-TYPE ATPASE"/>
    <property type="match status" value="1"/>
</dbReference>
<evidence type="ECO:0000256" key="2">
    <source>
        <dbReference type="ARBA" id="ARBA00007448"/>
    </source>
</evidence>
<reference evidence="10 11" key="1">
    <citation type="journal article" date="2021" name="bioRxiv">
        <title>The Gossypium anomalum genome as a resource for cotton improvement and evolutionary analysis of hybrid incompatibility.</title>
        <authorList>
            <person name="Grover C.E."/>
            <person name="Yuan D."/>
            <person name="Arick M.A."/>
            <person name="Miller E.R."/>
            <person name="Hu G."/>
            <person name="Peterson D.G."/>
            <person name="Wendel J.F."/>
            <person name="Udall J.A."/>
        </authorList>
    </citation>
    <scope>NUCLEOTIDE SEQUENCE [LARGE SCALE GENOMIC DNA]</scope>
    <source>
        <strain evidence="10">JFW-Udall</strain>
        <tissue evidence="10">Leaf</tissue>
    </source>
</reference>
<dbReference type="Pfam" id="PF00004">
    <property type="entry name" value="AAA"/>
    <property type="match status" value="1"/>
</dbReference>
<evidence type="ECO:0000259" key="9">
    <source>
        <dbReference type="SMART" id="SM00382"/>
    </source>
</evidence>
<name>A0A8J6CSB5_9ROSI</name>
<keyword evidence="3" id="KW-0378">Hydrolase</keyword>
<keyword evidence="11" id="KW-1185">Reference proteome</keyword>
<comment type="cofactor">
    <cofactor evidence="1">
        <name>Mg(2+)</name>
        <dbReference type="ChEBI" id="CHEBI:18420"/>
    </cofactor>
</comment>
<dbReference type="GO" id="GO:0016887">
    <property type="term" value="F:ATP hydrolysis activity"/>
    <property type="evidence" value="ECO:0007669"/>
    <property type="project" value="InterPro"/>
</dbReference>
<dbReference type="SUPFAM" id="SSF52540">
    <property type="entry name" value="P-loop containing nucleoside triphosphate hydrolases"/>
    <property type="match status" value="1"/>
</dbReference>
<dbReference type="Gene3D" id="6.10.280.40">
    <property type="match status" value="1"/>
</dbReference>
<dbReference type="InterPro" id="IPR058017">
    <property type="entry name" value="At3g28540-like_C"/>
</dbReference>
<evidence type="ECO:0000256" key="7">
    <source>
        <dbReference type="RuleBase" id="RU003651"/>
    </source>
</evidence>
<dbReference type="EMBL" id="JAHUZN010000009">
    <property type="protein sequence ID" value="KAG8482799.1"/>
    <property type="molecule type" value="Genomic_DNA"/>
</dbReference>
<feature type="domain" description="AAA+ ATPase" evidence="9">
    <location>
        <begin position="242"/>
        <end position="371"/>
    </location>
</feature>
<evidence type="ECO:0000313" key="11">
    <source>
        <dbReference type="Proteomes" id="UP000701853"/>
    </source>
</evidence>
<comment type="catalytic activity">
    <reaction evidence="6">
        <text>ATP + H2O = ADP + phosphate + H(+)</text>
        <dbReference type="Rhea" id="RHEA:13065"/>
        <dbReference type="ChEBI" id="CHEBI:15377"/>
        <dbReference type="ChEBI" id="CHEBI:15378"/>
        <dbReference type="ChEBI" id="CHEBI:30616"/>
        <dbReference type="ChEBI" id="CHEBI:43474"/>
        <dbReference type="ChEBI" id="CHEBI:456216"/>
    </reaction>
</comment>
<evidence type="ECO:0000313" key="10">
    <source>
        <dbReference type="EMBL" id="KAG8482799.1"/>
    </source>
</evidence>
<protein>
    <recommendedName>
        <fullName evidence="9">AAA+ ATPase domain-containing protein</fullName>
    </recommendedName>
</protein>
<dbReference type="InterPro" id="IPR050747">
    <property type="entry name" value="Mitochondrial_chaperone_BCS1"/>
</dbReference>
<proteinExistence type="inferred from homology"/>
<feature type="region of interest" description="Disordered" evidence="8">
    <location>
        <begin position="443"/>
        <end position="478"/>
    </location>
</feature>
<dbReference type="Pfam" id="PF25568">
    <property type="entry name" value="AAA_lid_At3g28540"/>
    <property type="match status" value="1"/>
</dbReference>
<dbReference type="Proteomes" id="UP000701853">
    <property type="component" value="Chromosome 9"/>
</dbReference>
<dbReference type="GO" id="GO:0006950">
    <property type="term" value="P:response to stress"/>
    <property type="evidence" value="ECO:0007669"/>
    <property type="project" value="UniProtKB-ARBA"/>
</dbReference>
<dbReference type="Gene3D" id="3.40.50.300">
    <property type="entry name" value="P-loop containing nucleotide triphosphate hydrolases"/>
    <property type="match status" value="1"/>
</dbReference>
<dbReference type="InterPro" id="IPR003960">
    <property type="entry name" value="ATPase_AAA_CS"/>
</dbReference>
<evidence type="ECO:0000256" key="5">
    <source>
        <dbReference type="ARBA" id="ARBA00022842"/>
    </source>
</evidence>
<gene>
    <name evidence="10" type="ORF">CXB51_023978</name>
</gene>
<evidence type="ECO:0000256" key="8">
    <source>
        <dbReference type="SAM" id="MobiDB-lite"/>
    </source>
</evidence>
<accession>A0A8J6CSB5</accession>